<proteinExistence type="predicted"/>
<gene>
    <name evidence="1" type="ORF">UFOPK2958_00198</name>
</gene>
<dbReference type="InterPro" id="IPR036465">
    <property type="entry name" value="vWFA_dom_sf"/>
</dbReference>
<accession>A0A6J6VWZ0</accession>
<reference evidence="1" key="1">
    <citation type="submission" date="2020-05" db="EMBL/GenBank/DDBJ databases">
        <authorList>
            <person name="Chiriac C."/>
            <person name="Salcher M."/>
            <person name="Ghai R."/>
            <person name="Kavagutti S V."/>
        </authorList>
    </citation>
    <scope>NUCLEOTIDE SEQUENCE</scope>
</reference>
<dbReference type="CDD" id="cd00198">
    <property type="entry name" value="vWFA"/>
    <property type="match status" value="1"/>
</dbReference>
<dbReference type="SUPFAM" id="SSF53300">
    <property type="entry name" value="vWA-like"/>
    <property type="match status" value="1"/>
</dbReference>
<organism evidence="1">
    <name type="scientific">freshwater metagenome</name>
    <dbReference type="NCBI Taxonomy" id="449393"/>
    <lineage>
        <taxon>unclassified sequences</taxon>
        <taxon>metagenomes</taxon>
        <taxon>ecological metagenomes</taxon>
    </lineage>
</organism>
<dbReference type="EMBL" id="CAFAAB010000011">
    <property type="protein sequence ID" value="CAB4776014.1"/>
    <property type="molecule type" value="Genomic_DNA"/>
</dbReference>
<evidence type="ECO:0000313" key="1">
    <source>
        <dbReference type="EMBL" id="CAB4776014.1"/>
    </source>
</evidence>
<protein>
    <submittedName>
        <fullName evidence="1">Unannotated protein</fullName>
    </submittedName>
</protein>
<dbReference type="Gene3D" id="3.40.50.410">
    <property type="entry name" value="von Willebrand factor, type A domain"/>
    <property type="match status" value="1"/>
</dbReference>
<name>A0A6J6VWZ0_9ZZZZ</name>
<sequence>MSTSTPTPNLHIYFVLDRSGSMQSIANDVIGGFNAFVKQQQADGADALMTLVQFDSTDSHEVLANAAPINEIKQLDLSVFVPRGSTPLFDAMGRVLNEAISREAQLVGAEQPAESIVFVTFTDGGENASREFTRETVFNLVKGKEKDGWTFVYMGANQDAYATGGDMGVSQMNSSNFIADKQGTALAFEDLARSTSKRRTKLRTGEVFASGAFFEEGKTADLDAGERL</sequence>
<dbReference type="AlphaFoldDB" id="A0A6J6VWZ0"/>